<dbReference type="PANTHER" id="PTHR42973:SF39">
    <property type="entry name" value="FAD-BINDING PCMH-TYPE DOMAIN-CONTAINING PROTEIN"/>
    <property type="match status" value="1"/>
</dbReference>
<evidence type="ECO:0000256" key="3">
    <source>
        <dbReference type="ARBA" id="ARBA00022630"/>
    </source>
</evidence>
<gene>
    <name evidence="8" type="ORF">MCOR33_005122</name>
</gene>
<organism evidence="8 9">
    <name type="scientific">Pyricularia grisea</name>
    <name type="common">Crabgrass-specific blast fungus</name>
    <name type="synonym">Magnaporthe grisea</name>
    <dbReference type="NCBI Taxonomy" id="148305"/>
    <lineage>
        <taxon>Eukaryota</taxon>
        <taxon>Fungi</taxon>
        <taxon>Dikarya</taxon>
        <taxon>Ascomycota</taxon>
        <taxon>Pezizomycotina</taxon>
        <taxon>Sordariomycetes</taxon>
        <taxon>Sordariomycetidae</taxon>
        <taxon>Magnaporthales</taxon>
        <taxon>Pyriculariaceae</taxon>
        <taxon>Pyricularia</taxon>
    </lineage>
</organism>
<dbReference type="SUPFAM" id="SSF56176">
    <property type="entry name" value="FAD-binding/transporter-associated domain-like"/>
    <property type="match status" value="1"/>
</dbReference>
<keyword evidence="9" id="KW-1185">Reference proteome</keyword>
<keyword evidence="4" id="KW-0274">FAD</keyword>
<dbReference type="InterPro" id="IPR006094">
    <property type="entry name" value="Oxid_FAD_bind_N"/>
</dbReference>
<comment type="caution">
    <text evidence="8">The sequence shown here is derived from an EMBL/GenBank/DDBJ whole genome shotgun (WGS) entry which is preliminary data.</text>
</comment>
<dbReference type="Proteomes" id="UP001059893">
    <property type="component" value="Unassembled WGS sequence"/>
</dbReference>
<keyword evidence="5" id="KW-0560">Oxidoreductase</keyword>
<dbReference type="InterPro" id="IPR016169">
    <property type="entry name" value="FAD-bd_PCMH_sub2"/>
</dbReference>
<dbReference type="Gene3D" id="3.40.462.20">
    <property type="match status" value="1"/>
</dbReference>
<dbReference type="Pfam" id="PF08031">
    <property type="entry name" value="BBE"/>
    <property type="match status" value="1"/>
</dbReference>
<evidence type="ECO:0000256" key="4">
    <source>
        <dbReference type="ARBA" id="ARBA00022827"/>
    </source>
</evidence>
<keyword evidence="6" id="KW-0732">Signal</keyword>
<protein>
    <recommendedName>
        <fullName evidence="7">FAD-binding PCMH-type domain-containing protein</fullName>
    </recommendedName>
</protein>
<evidence type="ECO:0000313" key="9">
    <source>
        <dbReference type="Proteomes" id="UP001059893"/>
    </source>
</evidence>
<evidence type="ECO:0000256" key="2">
    <source>
        <dbReference type="ARBA" id="ARBA00005466"/>
    </source>
</evidence>
<comment type="cofactor">
    <cofactor evidence="1">
        <name>FAD</name>
        <dbReference type="ChEBI" id="CHEBI:57692"/>
    </cofactor>
</comment>
<comment type="similarity">
    <text evidence="2">Belongs to the oxygen-dependent FAD-linked oxidoreductase family.</text>
</comment>
<feature type="chain" id="PRO_5045514157" description="FAD-binding PCMH-type domain-containing protein" evidence="6">
    <location>
        <begin position="21"/>
        <end position="497"/>
    </location>
</feature>
<sequence>MHRVTKAVVLAALTVCTALASPLSKIALLNDCLSTAEVPVDAPGSTDWLLDSTTFNLRLNYTPAAIATPTTIPQIQAAVSCAASAGLKANAKSGGHSYASFGTGGEDGHLVIQLDRMNNVSLDVDTGIATVQGGARLGRVASELYKQGKRAISHGTCPGVGVGGHALHGGYGMSSHMKGLMLDWLVGATVVLANSSVVECSSVENTDLFWAIRGAGSSMGVVAEMRFETFEAPDEVTYFIAQVPWKNTTAVDGFRALQQFAAEQMPAELNMRLFITRQFANLEGMYWGNRTGLQQTLAPLVTATGAKLQYSQTDNWLGQLTHFGNGLNLDQSRPYKMAETFYSSSLYTHALESTQIQAFVDYWFNKGKATRRDWYVQVDLHGGKNSAVSRPGSDSAAYAHRNHLLLFLFYDRVDTKGVYPSDGFAFIDEFVGDLTKTIGEDDGETWGRYPNYPDSRLSPESAQRGYWGSHLQRLREIKTAVDPDDMFHYPQGVPPVV</sequence>
<dbReference type="PROSITE" id="PS51387">
    <property type="entry name" value="FAD_PCMH"/>
    <property type="match status" value="1"/>
</dbReference>
<dbReference type="Gene3D" id="3.30.465.10">
    <property type="match status" value="1"/>
</dbReference>
<keyword evidence="3" id="KW-0285">Flavoprotein</keyword>
<dbReference type="PANTHER" id="PTHR42973">
    <property type="entry name" value="BINDING OXIDOREDUCTASE, PUTATIVE (AFU_ORTHOLOGUE AFUA_1G17690)-RELATED"/>
    <property type="match status" value="1"/>
</dbReference>
<evidence type="ECO:0000256" key="5">
    <source>
        <dbReference type="ARBA" id="ARBA00023002"/>
    </source>
</evidence>
<feature type="domain" description="FAD-binding PCMH-type" evidence="7">
    <location>
        <begin position="59"/>
        <end position="232"/>
    </location>
</feature>
<dbReference type="Pfam" id="PF01565">
    <property type="entry name" value="FAD_binding_4"/>
    <property type="match status" value="1"/>
</dbReference>
<dbReference type="InterPro" id="IPR016166">
    <property type="entry name" value="FAD-bd_PCMH"/>
</dbReference>
<proteinExistence type="inferred from homology"/>
<dbReference type="InterPro" id="IPR036318">
    <property type="entry name" value="FAD-bd_PCMH-like_sf"/>
</dbReference>
<evidence type="ECO:0000256" key="6">
    <source>
        <dbReference type="SAM" id="SignalP"/>
    </source>
</evidence>
<evidence type="ECO:0000256" key="1">
    <source>
        <dbReference type="ARBA" id="ARBA00001974"/>
    </source>
</evidence>
<dbReference type="InterPro" id="IPR050416">
    <property type="entry name" value="FAD-linked_Oxidoreductase"/>
</dbReference>
<evidence type="ECO:0000313" key="8">
    <source>
        <dbReference type="EMBL" id="KAI6298838.1"/>
    </source>
</evidence>
<dbReference type="EMBL" id="JABSND010000081">
    <property type="protein sequence ID" value="KAI6298838.1"/>
    <property type="molecule type" value="Genomic_DNA"/>
</dbReference>
<evidence type="ECO:0000259" key="7">
    <source>
        <dbReference type="PROSITE" id="PS51387"/>
    </source>
</evidence>
<feature type="signal peptide" evidence="6">
    <location>
        <begin position="1"/>
        <end position="20"/>
    </location>
</feature>
<reference evidence="8" key="1">
    <citation type="submission" date="2021-01" db="EMBL/GenBank/DDBJ databases">
        <title>Deciphering the adaptive evolutionary patterns associated with biogeogrpahic diversity in the finger millet blast pathogen Magnaporthe oryzae in Eastern Africa.</title>
        <authorList>
            <person name="Onyema G."/>
            <person name="Shittu T.A."/>
            <person name="Dodsworth S."/>
            <person name="Devilliers S."/>
            <person name="Muthumeenakshi S."/>
            <person name="Sreenivasaprasad S."/>
        </authorList>
    </citation>
    <scope>NUCLEOTIDE SEQUENCE</scope>
    <source>
        <strain evidence="8">D15/s37</strain>
    </source>
</reference>
<dbReference type="InterPro" id="IPR012951">
    <property type="entry name" value="BBE"/>
</dbReference>
<name>A0ABQ8NMK3_PYRGI</name>
<accession>A0ABQ8NMK3</accession>